<protein>
    <submittedName>
        <fullName evidence="1">Uncharacterized protein</fullName>
    </submittedName>
</protein>
<name>A0A0F9F8L5_9ZZZZ</name>
<proteinExistence type="predicted"/>
<sequence>MKHSNHRKQVAYLKRSWYRELRNDGWTAK</sequence>
<accession>A0A0F9F8L5</accession>
<gene>
    <name evidence="1" type="ORF">LCGC14_1981790</name>
</gene>
<dbReference type="AlphaFoldDB" id="A0A0F9F8L5"/>
<comment type="caution">
    <text evidence="1">The sequence shown here is derived from an EMBL/GenBank/DDBJ whole genome shotgun (WGS) entry which is preliminary data.</text>
</comment>
<feature type="non-terminal residue" evidence="1">
    <location>
        <position position="29"/>
    </location>
</feature>
<organism evidence="1">
    <name type="scientific">marine sediment metagenome</name>
    <dbReference type="NCBI Taxonomy" id="412755"/>
    <lineage>
        <taxon>unclassified sequences</taxon>
        <taxon>metagenomes</taxon>
        <taxon>ecological metagenomes</taxon>
    </lineage>
</organism>
<dbReference type="EMBL" id="LAZR01022190">
    <property type="protein sequence ID" value="KKL82739.1"/>
    <property type="molecule type" value="Genomic_DNA"/>
</dbReference>
<evidence type="ECO:0000313" key="1">
    <source>
        <dbReference type="EMBL" id="KKL82739.1"/>
    </source>
</evidence>
<reference evidence="1" key="1">
    <citation type="journal article" date="2015" name="Nature">
        <title>Complex archaea that bridge the gap between prokaryotes and eukaryotes.</title>
        <authorList>
            <person name="Spang A."/>
            <person name="Saw J.H."/>
            <person name="Jorgensen S.L."/>
            <person name="Zaremba-Niedzwiedzka K."/>
            <person name="Martijn J."/>
            <person name="Lind A.E."/>
            <person name="van Eijk R."/>
            <person name="Schleper C."/>
            <person name="Guy L."/>
            <person name="Ettema T.J."/>
        </authorList>
    </citation>
    <scope>NUCLEOTIDE SEQUENCE</scope>
</reference>